<keyword evidence="2" id="KW-1185">Reference proteome</keyword>
<comment type="caution">
    <text evidence="1">The sequence shown here is derived from an EMBL/GenBank/DDBJ whole genome shotgun (WGS) entry which is preliminary data.</text>
</comment>
<organism evidence="1 2">
    <name type="scientific">Irregularibacter muris</name>
    <dbReference type="NCBI Taxonomy" id="1796619"/>
    <lineage>
        <taxon>Bacteria</taxon>
        <taxon>Bacillati</taxon>
        <taxon>Bacillota</taxon>
        <taxon>Clostridia</taxon>
        <taxon>Eubacteriales</taxon>
        <taxon>Eubacteriaceae</taxon>
        <taxon>Irregularibacter</taxon>
    </lineage>
</organism>
<dbReference type="Gene3D" id="3.30.70.1120">
    <property type="entry name" value="TT1725-like"/>
    <property type="match status" value="1"/>
</dbReference>
<proteinExistence type="predicted"/>
<dbReference type="AlphaFoldDB" id="A0AAE3HG11"/>
<protein>
    <submittedName>
        <fullName evidence="1">DUF503 domain-containing protein</fullName>
    </submittedName>
</protein>
<reference evidence="1" key="1">
    <citation type="submission" date="2022-07" db="EMBL/GenBank/DDBJ databases">
        <title>Enhanced cultured diversity of the mouse gut microbiota enables custom-made synthetic communities.</title>
        <authorList>
            <person name="Afrizal A."/>
        </authorList>
    </citation>
    <scope>NUCLEOTIDE SEQUENCE</scope>
    <source>
        <strain evidence="1">DSM 28593</strain>
    </source>
</reference>
<dbReference type="Proteomes" id="UP001205748">
    <property type="component" value="Unassembled WGS sequence"/>
</dbReference>
<dbReference type="PANTHER" id="PTHR36441:SF1">
    <property type="entry name" value="DUF503 DOMAIN-CONTAINING PROTEIN"/>
    <property type="match status" value="1"/>
</dbReference>
<evidence type="ECO:0000313" key="2">
    <source>
        <dbReference type="Proteomes" id="UP001205748"/>
    </source>
</evidence>
<dbReference type="SUPFAM" id="SSF103007">
    <property type="entry name" value="Hypothetical protein TT1725"/>
    <property type="match status" value="1"/>
</dbReference>
<name>A0AAE3HG11_9FIRM</name>
<dbReference type="PANTHER" id="PTHR36441">
    <property type="entry name" value="HYPOTHETICAL CYTOSOLIC PROTEIN"/>
    <property type="match status" value="1"/>
</dbReference>
<dbReference type="InterPro" id="IPR036746">
    <property type="entry name" value="TT1725-like_sf"/>
</dbReference>
<gene>
    <name evidence="1" type="ORF">NSA47_05045</name>
</gene>
<dbReference type="InterPro" id="IPR007546">
    <property type="entry name" value="DUF503"/>
</dbReference>
<sequence>MFVGICTLECRIQEAHSLKEKRSVVKSVMERIKARFNVSIIEADQQDIWQRAEIGFACVSLSQIQARKTVEKIIDFIEKDHRLEIMDSAVEIL</sequence>
<dbReference type="Pfam" id="PF04456">
    <property type="entry name" value="DUF503"/>
    <property type="match status" value="1"/>
</dbReference>
<evidence type="ECO:0000313" key="1">
    <source>
        <dbReference type="EMBL" id="MCR1898354.1"/>
    </source>
</evidence>
<accession>A0AAE3HG11</accession>
<dbReference type="EMBL" id="JANKAS010000003">
    <property type="protein sequence ID" value="MCR1898354.1"/>
    <property type="molecule type" value="Genomic_DNA"/>
</dbReference>
<dbReference type="RefSeq" id="WP_257529825.1">
    <property type="nucleotide sequence ID" value="NZ_JANKAS010000003.1"/>
</dbReference>